<keyword evidence="5" id="KW-0326">Glycosidase</keyword>
<dbReference type="SUPFAM" id="SSF51445">
    <property type="entry name" value="(Trans)glycosidases"/>
    <property type="match status" value="1"/>
</dbReference>
<dbReference type="InterPro" id="IPR036962">
    <property type="entry name" value="Glyco_hydro_3_N_sf"/>
</dbReference>
<comment type="caution">
    <text evidence="7">The sequence shown here is derived from an EMBL/GenBank/DDBJ whole genome shotgun (WGS) entry which is preliminary data.</text>
</comment>
<dbReference type="SMART" id="SM01217">
    <property type="entry name" value="Fn3_like"/>
    <property type="match status" value="1"/>
</dbReference>
<dbReference type="EC" id="3.2.1.21" evidence="3"/>
<dbReference type="OrthoDB" id="47059at2759"/>
<organism evidence="7 8">
    <name type="scientific">Cristinia sonorae</name>
    <dbReference type="NCBI Taxonomy" id="1940300"/>
    <lineage>
        <taxon>Eukaryota</taxon>
        <taxon>Fungi</taxon>
        <taxon>Dikarya</taxon>
        <taxon>Basidiomycota</taxon>
        <taxon>Agaricomycotina</taxon>
        <taxon>Agaricomycetes</taxon>
        <taxon>Agaricomycetidae</taxon>
        <taxon>Agaricales</taxon>
        <taxon>Pleurotineae</taxon>
        <taxon>Stephanosporaceae</taxon>
        <taxon>Cristinia</taxon>
    </lineage>
</organism>
<dbReference type="InterPro" id="IPR026891">
    <property type="entry name" value="Fn3-like"/>
</dbReference>
<dbReference type="Gene3D" id="2.60.120.260">
    <property type="entry name" value="Galactose-binding domain-like"/>
    <property type="match status" value="1"/>
</dbReference>
<evidence type="ECO:0000313" key="8">
    <source>
        <dbReference type="Proteomes" id="UP000813824"/>
    </source>
</evidence>
<evidence type="ECO:0000256" key="3">
    <source>
        <dbReference type="ARBA" id="ARBA00012744"/>
    </source>
</evidence>
<gene>
    <name evidence="7" type="ORF">BXZ70DRAFT_955178</name>
</gene>
<dbReference type="Pfam" id="PF07691">
    <property type="entry name" value="PA14"/>
    <property type="match status" value="1"/>
</dbReference>
<dbReference type="InterPro" id="IPR001764">
    <property type="entry name" value="Glyco_hydro_3_N"/>
</dbReference>
<dbReference type="InterPro" id="IPR037524">
    <property type="entry name" value="PA14/GLEYA"/>
</dbReference>
<dbReference type="Pfam" id="PF00933">
    <property type="entry name" value="Glyco_hydro_3"/>
    <property type="match status" value="1"/>
</dbReference>
<dbReference type="Gene3D" id="2.60.40.10">
    <property type="entry name" value="Immunoglobulins"/>
    <property type="match status" value="1"/>
</dbReference>
<dbReference type="Pfam" id="PF01915">
    <property type="entry name" value="Glyco_hydro_3_C"/>
    <property type="match status" value="1"/>
</dbReference>
<dbReference type="PANTHER" id="PTHR42715:SF27">
    <property type="entry name" value="BETA-GLUCOSIDASE-RELATED"/>
    <property type="match status" value="1"/>
</dbReference>
<comment type="similarity">
    <text evidence="2">Belongs to the glycosyl hydrolase 3 family.</text>
</comment>
<keyword evidence="4" id="KW-0378">Hydrolase</keyword>
<dbReference type="InterPro" id="IPR050288">
    <property type="entry name" value="Cellulose_deg_GH3"/>
</dbReference>
<dbReference type="PROSITE" id="PS51820">
    <property type="entry name" value="PA14"/>
    <property type="match status" value="1"/>
</dbReference>
<dbReference type="AlphaFoldDB" id="A0A8K0XL94"/>
<keyword evidence="8" id="KW-1185">Reference proteome</keyword>
<dbReference type="FunFam" id="2.60.40.10:FF:000495">
    <property type="entry name" value="Periplasmic beta-glucosidase"/>
    <property type="match status" value="1"/>
</dbReference>
<reference evidence="7" key="1">
    <citation type="journal article" date="2021" name="New Phytol.">
        <title>Evolutionary innovations through gain and loss of genes in the ectomycorrhizal Boletales.</title>
        <authorList>
            <person name="Wu G."/>
            <person name="Miyauchi S."/>
            <person name="Morin E."/>
            <person name="Kuo A."/>
            <person name="Drula E."/>
            <person name="Varga T."/>
            <person name="Kohler A."/>
            <person name="Feng B."/>
            <person name="Cao Y."/>
            <person name="Lipzen A."/>
            <person name="Daum C."/>
            <person name="Hundley H."/>
            <person name="Pangilinan J."/>
            <person name="Johnson J."/>
            <person name="Barry K."/>
            <person name="LaButti K."/>
            <person name="Ng V."/>
            <person name="Ahrendt S."/>
            <person name="Min B."/>
            <person name="Choi I.G."/>
            <person name="Park H."/>
            <person name="Plett J.M."/>
            <person name="Magnuson J."/>
            <person name="Spatafora J.W."/>
            <person name="Nagy L.G."/>
            <person name="Henrissat B."/>
            <person name="Grigoriev I.V."/>
            <person name="Yang Z.L."/>
            <person name="Xu J."/>
            <person name="Martin F.M."/>
        </authorList>
    </citation>
    <scope>NUCLEOTIDE SEQUENCE</scope>
    <source>
        <strain evidence="7">KKN 215</strain>
    </source>
</reference>
<evidence type="ECO:0000259" key="6">
    <source>
        <dbReference type="PROSITE" id="PS51820"/>
    </source>
</evidence>
<evidence type="ECO:0000313" key="7">
    <source>
        <dbReference type="EMBL" id="KAH8087793.1"/>
    </source>
</evidence>
<comment type="catalytic activity">
    <reaction evidence="1">
        <text>Hydrolysis of terminal, non-reducing beta-D-glucosyl residues with release of beta-D-glucose.</text>
        <dbReference type="EC" id="3.2.1.21"/>
    </reaction>
</comment>
<dbReference type="PRINTS" id="PR00133">
    <property type="entry name" value="GLHYDRLASE3"/>
</dbReference>
<name>A0A8K0XL94_9AGAR</name>
<dbReference type="EMBL" id="JAEVFJ010000040">
    <property type="protein sequence ID" value="KAH8087793.1"/>
    <property type="molecule type" value="Genomic_DNA"/>
</dbReference>
<dbReference type="GO" id="GO:0008422">
    <property type="term" value="F:beta-glucosidase activity"/>
    <property type="evidence" value="ECO:0007669"/>
    <property type="project" value="UniProtKB-EC"/>
</dbReference>
<feature type="domain" description="PA14" evidence="6">
    <location>
        <begin position="411"/>
        <end position="575"/>
    </location>
</feature>
<dbReference type="SUPFAM" id="SSF52279">
    <property type="entry name" value="Beta-D-glucan exohydrolase, C-terminal domain"/>
    <property type="match status" value="1"/>
</dbReference>
<dbReference type="InterPro" id="IPR002772">
    <property type="entry name" value="Glyco_hydro_3_C"/>
</dbReference>
<dbReference type="InterPro" id="IPR013783">
    <property type="entry name" value="Ig-like_fold"/>
</dbReference>
<dbReference type="InterPro" id="IPR011658">
    <property type="entry name" value="PA14_dom"/>
</dbReference>
<dbReference type="SMART" id="SM00758">
    <property type="entry name" value="PA14"/>
    <property type="match status" value="1"/>
</dbReference>
<evidence type="ECO:0000256" key="2">
    <source>
        <dbReference type="ARBA" id="ARBA00005336"/>
    </source>
</evidence>
<dbReference type="InterPro" id="IPR036881">
    <property type="entry name" value="Glyco_hydro_3_C_sf"/>
</dbReference>
<sequence length="859" mass="94215">MPPSDFKNASIPDIVDQLTTDEAILLTAGVGFWHTHAIPRLGVPAVKVSDGPNGIRGNHFFMGTPAKCLPSSTALGATFDPELVQTVGLKLLAPEAKLKAASILLAPTCNIQRNPLGGRSFESFSEDPYLSGLIAAAYVNGVQGGGIGTAIKHFVGNDKENDRLGYDSVMSERALREIYLMPFMLAEKYAKPWSYMTAYNRVNGTHVSENAHILTDILRKEWGSETTVMSDWFGIYSIDQAINNGLDLEMPGTNKWRTLDLVNRTIQSRKTTVRTVKERAKKVLELAQKCAAGAPEILDGDGQEYTRESEQDKVLMREIAGQSIVLLKNDNNVLPLKPKEQGLKKIAIVGANAKAIVLSGGGSAALKASYFISPFEGLVGALGPDVEVTYSEGARAFKTMPTLDYDIYTSEGKRGWIGEWFSHESDESMTPVSQPIKTQFIDETRIFISTSYPEGITKKWTLRLKGQLKPREKDTLFEFGLIAAGRAKLYVDGNLVIDNWTKQRRGEAFFGSGSEEENGKYNLKAGVAHDIYVEYCNVRAPADEDPVEAIMDSNPGVRLGGAEVVDSDELLESAVKLAEEADAVIAVVGLNADWETEGYDRTTLALPGRTDELVSRIAKVNPRTVVVTQSGSSITLPWVDEVPAIVHSWYLGNATGDAIGDVITGKVNPSGKLSLTFPKKLEDVPSHGHFHSEHGKVRYAEDLFVGYKHYHHRNITPLFHFGYGLSYTTFQFSDLKLSEPVISNNDVEITATVIVTNTGSIAGTEVVQVYTTLPVTSELTHPPLQLKAFTKVRDLAPGESKTVEVKLDKYAVSYWEERISRWVVESGEYLVRVGRSSAPEDLTLAAKVTIKKGFEWNGL</sequence>
<dbReference type="Pfam" id="PF14310">
    <property type="entry name" value="Fn3-like"/>
    <property type="match status" value="1"/>
</dbReference>
<dbReference type="GO" id="GO:0009251">
    <property type="term" value="P:glucan catabolic process"/>
    <property type="evidence" value="ECO:0007669"/>
    <property type="project" value="TreeGrafter"/>
</dbReference>
<evidence type="ECO:0000256" key="5">
    <source>
        <dbReference type="ARBA" id="ARBA00023295"/>
    </source>
</evidence>
<dbReference type="InterPro" id="IPR017853">
    <property type="entry name" value="GH"/>
</dbReference>
<dbReference type="Gene3D" id="3.20.20.300">
    <property type="entry name" value="Glycoside hydrolase, family 3, N-terminal domain"/>
    <property type="match status" value="1"/>
</dbReference>
<accession>A0A8K0XL94</accession>
<dbReference type="Gene3D" id="3.40.50.1700">
    <property type="entry name" value="Glycoside hydrolase family 3 C-terminal domain"/>
    <property type="match status" value="1"/>
</dbReference>
<proteinExistence type="inferred from homology"/>
<evidence type="ECO:0000256" key="4">
    <source>
        <dbReference type="ARBA" id="ARBA00022801"/>
    </source>
</evidence>
<dbReference type="PANTHER" id="PTHR42715">
    <property type="entry name" value="BETA-GLUCOSIDASE"/>
    <property type="match status" value="1"/>
</dbReference>
<protein>
    <recommendedName>
        <fullName evidence="3">beta-glucosidase</fullName>
        <ecNumber evidence="3">3.2.1.21</ecNumber>
    </recommendedName>
</protein>
<dbReference type="Proteomes" id="UP000813824">
    <property type="component" value="Unassembled WGS sequence"/>
</dbReference>
<evidence type="ECO:0000256" key="1">
    <source>
        <dbReference type="ARBA" id="ARBA00000448"/>
    </source>
</evidence>